<keyword evidence="7" id="KW-1185">Reference proteome</keyword>
<protein>
    <submittedName>
        <fullName evidence="8">WD repeat-containing protein 82-like</fullName>
    </submittedName>
</protein>
<dbReference type="InterPro" id="IPR019775">
    <property type="entry name" value="WD40_repeat_CS"/>
</dbReference>
<name>A0A8B8GDV4_9HEMI</name>
<dbReference type="InterPro" id="IPR037867">
    <property type="entry name" value="Swd2/WDR82"/>
</dbReference>
<dbReference type="CDD" id="cd00200">
    <property type="entry name" value="WD40"/>
    <property type="match status" value="1"/>
</dbReference>
<dbReference type="SUPFAM" id="SSF50978">
    <property type="entry name" value="WD40 repeat-like"/>
    <property type="match status" value="1"/>
</dbReference>
<dbReference type="GeneID" id="112691188"/>
<dbReference type="RefSeq" id="XP_025421128.1">
    <property type="nucleotide sequence ID" value="XM_025565343.1"/>
</dbReference>
<feature type="repeat" description="WD" evidence="6">
    <location>
        <begin position="246"/>
        <end position="276"/>
    </location>
</feature>
<evidence type="ECO:0000256" key="1">
    <source>
        <dbReference type="ARBA" id="ARBA00004123"/>
    </source>
</evidence>
<dbReference type="Proteomes" id="UP000694846">
    <property type="component" value="Unplaced"/>
</dbReference>
<feature type="repeat" description="WD" evidence="6">
    <location>
        <begin position="103"/>
        <end position="144"/>
    </location>
</feature>
<dbReference type="GO" id="GO:0003682">
    <property type="term" value="F:chromatin binding"/>
    <property type="evidence" value="ECO:0007669"/>
    <property type="project" value="TreeGrafter"/>
</dbReference>
<evidence type="ECO:0000256" key="3">
    <source>
        <dbReference type="ARBA" id="ARBA00022574"/>
    </source>
</evidence>
<gene>
    <name evidence="8" type="primary">LOC112691188</name>
</gene>
<evidence type="ECO:0000256" key="6">
    <source>
        <dbReference type="PROSITE-ProRule" id="PRU00221"/>
    </source>
</evidence>
<dbReference type="GO" id="GO:0048188">
    <property type="term" value="C:Set1C/COMPASS complex"/>
    <property type="evidence" value="ECO:0007669"/>
    <property type="project" value="TreeGrafter"/>
</dbReference>
<accession>A0A8B8GDV4</accession>
<keyword evidence="3 6" id="KW-0853">WD repeat</keyword>
<dbReference type="PANTHER" id="PTHR19861:SF0">
    <property type="entry name" value="WD REPEAT-CONTAINING PROTEIN 82"/>
    <property type="match status" value="1"/>
</dbReference>
<dbReference type="InterPro" id="IPR015943">
    <property type="entry name" value="WD40/YVTN_repeat-like_dom_sf"/>
</dbReference>
<dbReference type="PANTHER" id="PTHR19861">
    <property type="entry name" value="WD40 REPEAT PROTEIN SWD2"/>
    <property type="match status" value="1"/>
</dbReference>
<dbReference type="PROSITE" id="PS50294">
    <property type="entry name" value="WD_REPEATS_REGION"/>
    <property type="match status" value="1"/>
</dbReference>
<keyword evidence="4" id="KW-0677">Repeat</keyword>
<evidence type="ECO:0000256" key="4">
    <source>
        <dbReference type="ARBA" id="ARBA00022737"/>
    </source>
</evidence>
<dbReference type="InterPro" id="IPR036322">
    <property type="entry name" value="WD40_repeat_dom_sf"/>
</dbReference>
<dbReference type="PROSITE" id="PS00678">
    <property type="entry name" value="WD_REPEATS_1"/>
    <property type="match status" value="1"/>
</dbReference>
<comment type="subcellular location">
    <subcellularLocation>
        <location evidence="1">Nucleus</location>
    </subcellularLocation>
</comment>
<dbReference type="AlphaFoldDB" id="A0A8B8GDV4"/>
<dbReference type="OrthoDB" id="5573735at2759"/>
<evidence type="ECO:0000313" key="8">
    <source>
        <dbReference type="RefSeq" id="XP_025421128.1"/>
    </source>
</evidence>
<dbReference type="PROSITE" id="PS50082">
    <property type="entry name" value="WD_REPEATS_2"/>
    <property type="match status" value="2"/>
</dbReference>
<reference evidence="8" key="1">
    <citation type="submission" date="2025-08" db="UniProtKB">
        <authorList>
            <consortium name="RefSeq"/>
        </authorList>
    </citation>
    <scope>IDENTIFICATION</scope>
    <source>
        <tissue evidence="8">Whole body</tissue>
    </source>
</reference>
<comment type="similarity">
    <text evidence="2">Belongs to the WD repeat SWD2 family.</text>
</comment>
<dbReference type="SMART" id="SM00320">
    <property type="entry name" value="WD40"/>
    <property type="match status" value="5"/>
</dbReference>
<keyword evidence="5" id="KW-0539">Nucleus</keyword>
<evidence type="ECO:0000313" key="7">
    <source>
        <dbReference type="Proteomes" id="UP000694846"/>
    </source>
</evidence>
<dbReference type="InterPro" id="IPR001680">
    <property type="entry name" value="WD40_rpt"/>
</dbReference>
<sequence>MDLTDRVMRCFKPSKVFDNSRELVNSLDFAAAGDFVVTGGSDDQIVLYNSMYGEQKKISLTKMYGVGQIIFGHTSTTVLHSSTKINDTIRYLSLHQNKYIRYFIGHTNKVTSLIKSPVEDIFVSASLDNSLMLWDLRSPNCEAHISVAGRPVADFDPNGLVLAVGINSKTIKMFDIRNLKNGSFITANYNEYKQYDWTDLKFSPNGKFIIIPSDGPLIKLIDAFNGEPINSFVGHQNKNSIPVEASFSPDSKYVISGSNDSRIHGWNIKSGSKVCILESYYNGPINCVKFNPKYMMIASTSTNMEFWLPKYNFI</sequence>
<evidence type="ECO:0000256" key="5">
    <source>
        <dbReference type="ARBA" id="ARBA00023242"/>
    </source>
</evidence>
<dbReference type="GO" id="GO:0016070">
    <property type="term" value="P:RNA metabolic process"/>
    <property type="evidence" value="ECO:0007669"/>
    <property type="project" value="UniProtKB-ARBA"/>
</dbReference>
<proteinExistence type="inferred from homology"/>
<evidence type="ECO:0000256" key="2">
    <source>
        <dbReference type="ARBA" id="ARBA00005616"/>
    </source>
</evidence>
<dbReference type="Gene3D" id="2.130.10.10">
    <property type="entry name" value="YVTN repeat-like/Quinoprotein amine dehydrogenase"/>
    <property type="match status" value="1"/>
</dbReference>
<organism evidence="7 8">
    <name type="scientific">Sipha flava</name>
    <name type="common">yellow sugarcane aphid</name>
    <dbReference type="NCBI Taxonomy" id="143950"/>
    <lineage>
        <taxon>Eukaryota</taxon>
        <taxon>Metazoa</taxon>
        <taxon>Ecdysozoa</taxon>
        <taxon>Arthropoda</taxon>
        <taxon>Hexapoda</taxon>
        <taxon>Insecta</taxon>
        <taxon>Pterygota</taxon>
        <taxon>Neoptera</taxon>
        <taxon>Paraneoptera</taxon>
        <taxon>Hemiptera</taxon>
        <taxon>Sternorrhyncha</taxon>
        <taxon>Aphidomorpha</taxon>
        <taxon>Aphidoidea</taxon>
        <taxon>Aphididae</taxon>
        <taxon>Sipha</taxon>
    </lineage>
</organism>
<dbReference type="Pfam" id="PF00400">
    <property type="entry name" value="WD40"/>
    <property type="match status" value="3"/>
</dbReference>